<reference evidence="8" key="1">
    <citation type="journal article" date="2021" name="Elife">
        <title>Highly contiguous assemblies of 101 drosophilid genomes.</title>
        <authorList>
            <person name="Kim B.Y."/>
            <person name="Wang J.R."/>
            <person name="Miller D.E."/>
            <person name="Barmina O."/>
            <person name="Delaney E."/>
            <person name="Thompson A."/>
            <person name="Comeault A.A."/>
            <person name="Peede D."/>
            <person name="D'Agostino E.R."/>
            <person name="Pelaez J."/>
            <person name="Aguilar J.M."/>
            <person name="Haji D."/>
            <person name="Matsunaga T."/>
            <person name="Armstrong E.E."/>
            <person name="Zych M."/>
            <person name="Ogawa Y."/>
            <person name="Stamenkovic-Radak M."/>
            <person name="Jelic M."/>
            <person name="Veselinovic M.S."/>
            <person name="Tanaskovic M."/>
            <person name="Eric P."/>
            <person name="Gao J.J."/>
            <person name="Katoh T.K."/>
            <person name="Toda M.J."/>
            <person name="Watabe H."/>
            <person name="Watada M."/>
            <person name="Davis J.S."/>
            <person name="Moyle L.C."/>
            <person name="Manoli G."/>
            <person name="Bertolini E."/>
            <person name="Kostal V."/>
            <person name="Hawley R.S."/>
            <person name="Takahashi A."/>
            <person name="Jones C.D."/>
            <person name="Price D.K."/>
            <person name="Whiteman N."/>
            <person name="Kopp A."/>
            <person name="Matute D.R."/>
            <person name="Petrov D.A."/>
        </authorList>
    </citation>
    <scope>NUCLEOTIDE SEQUENCE [LARGE SCALE GENOMIC DNA]</scope>
</reference>
<dbReference type="Gene3D" id="1.25.40.990">
    <property type="match status" value="1"/>
</dbReference>
<comment type="similarity">
    <text evidence="1">Belongs to the proteasome subunit S14 family.</text>
</comment>
<dbReference type="PROSITE" id="PS50250">
    <property type="entry name" value="PCI"/>
    <property type="match status" value="1"/>
</dbReference>
<reference evidence="9" key="2">
    <citation type="submission" date="2025-04" db="UniProtKB">
        <authorList>
            <consortium name="RefSeq"/>
        </authorList>
    </citation>
    <scope>IDENTIFICATION</scope>
</reference>
<evidence type="ECO:0000256" key="2">
    <source>
        <dbReference type="ARBA" id="ARBA00014939"/>
    </source>
</evidence>
<sequence length="264" mass="30268">MATVEALYKELTAEWAKRPPNTARCSQLLDQLKVALVKMAFLPTDGNDAQSSKKQLLLARSVLEVAVEHSVLSKDLLAFERYMAQLKCYYYDYAKIIGESESKYKLLGLNLLYLLSGNRVSDFHTELELLSVDVIQHNQFIRPILALEQYIMEGRYNKIFQAKSTVPAEVYSYFMELLVETVRDEIAACIEKSYDKISAKDAAKRLNLRVPDEIKAFGEKRQWKLEASGDYSFTDRSIKPKEILPSEELAEQVLSYARDLEMIV</sequence>
<dbReference type="OrthoDB" id="409122at2759"/>
<dbReference type="EnsemblMetazoa" id="XM_017125217.2">
    <property type="protein sequence ID" value="XP_016980706.1"/>
    <property type="gene ID" value="LOC108045796"/>
</dbReference>
<dbReference type="FunFam" id="1.25.40.990:FF:000001">
    <property type="entry name" value="26S proteasome non-ATPase regulatory subunit"/>
    <property type="match status" value="1"/>
</dbReference>
<dbReference type="PANTHER" id="PTHR12387:SF0">
    <property type="entry name" value="26S PROTEASOME NON-ATPASE REGULATORY SUBUNIT 8"/>
    <property type="match status" value="1"/>
</dbReference>
<gene>
    <name evidence="9" type="primary">LOC108045796</name>
    <name evidence="7" type="synonym">108045796</name>
</gene>
<dbReference type="InterPro" id="IPR033464">
    <property type="entry name" value="CSN8_PSD8_EIF3K"/>
</dbReference>
<dbReference type="Pfam" id="PF10075">
    <property type="entry name" value="CSN8_PSD8_EIF3K"/>
    <property type="match status" value="1"/>
</dbReference>
<name>A0A6P4F5S4_DRORH</name>
<proteinExistence type="inferred from homology"/>
<evidence type="ECO:0000256" key="5">
    <source>
        <dbReference type="ARBA" id="ARBA00078986"/>
    </source>
</evidence>
<evidence type="ECO:0000256" key="4">
    <source>
        <dbReference type="ARBA" id="ARBA00062283"/>
    </source>
</evidence>
<protein>
    <recommendedName>
        <fullName evidence="2">26S proteasome non-ATPase regulatory subunit 8</fullName>
    </recommendedName>
    <alternativeName>
        <fullName evidence="5">26S proteasome regulatory subunit RPN12</fullName>
    </alternativeName>
</protein>
<accession>A0A6P4F5S4</accession>
<dbReference type="GO" id="GO:0005634">
    <property type="term" value="C:nucleus"/>
    <property type="evidence" value="ECO:0007669"/>
    <property type="project" value="TreeGrafter"/>
</dbReference>
<evidence type="ECO:0000256" key="3">
    <source>
        <dbReference type="ARBA" id="ARBA00022942"/>
    </source>
</evidence>
<dbReference type="CTD" id="39845"/>
<evidence type="ECO:0000256" key="1">
    <source>
        <dbReference type="ARBA" id="ARBA00009627"/>
    </source>
</evidence>
<dbReference type="GO" id="GO:0008541">
    <property type="term" value="C:proteasome regulatory particle, lid subcomplex"/>
    <property type="evidence" value="ECO:0007669"/>
    <property type="project" value="TreeGrafter"/>
</dbReference>
<evidence type="ECO:0000313" key="7">
    <source>
        <dbReference type="EnsemblMetazoa" id="XP_016980706.1"/>
    </source>
</evidence>
<dbReference type="InterPro" id="IPR000717">
    <property type="entry name" value="PCI_dom"/>
</dbReference>
<evidence type="ECO:0000259" key="6">
    <source>
        <dbReference type="PROSITE" id="PS50250"/>
    </source>
</evidence>
<dbReference type="InterPro" id="IPR006746">
    <property type="entry name" value="26S_Psome_Rpn12"/>
</dbReference>
<dbReference type="PANTHER" id="PTHR12387">
    <property type="entry name" value="26S PROTEASOME NON-ATPASE REGULATORY SUBUNIT 8"/>
    <property type="match status" value="1"/>
</dbReference>
<dbReference type="GO" id="GO:0043161">
    <property type="term" value="P:proteasome-mediated ubiquitin-dependent protein catabolic process"/>
    <property type="evidence" value="ECO:0007669"/>
    <property type="project" value="TreeGrafter"/>
</dbReference>
<keyword evidence="8" id="KW-1185">Reference proteome</keyword>
<feature type="domain" description="PCI" evidence="6">
    <location>
        <begin position="77"/>
        <end position="248"/>
    </location>
</feature>
<keyword evidence="3 9" id="KW-0647">Proteasome</keyword>
<evidence type="ECO:0000313" key="8">
    <source>
        <dbReference type="Proteomes" id="UP001652680"/>
    </source>
</evidence>
<dbReference type="RefSeq" id="XP_016980706.1">
    <property type="nucleotide sequence ID" value="XM_017125217.1"/>
</dbReference>
<comment type="subunit">
    <text evidence="4">Component of the 19S proteasome regulatory particle complex. The 26S proteasome consists of a 20S core particle (CP) and two 19S regulatory subunits (RP). The regulatory particle is made of a lid composed of 9 subunits including PSMD8, a base containing 6 ATPases and few additional components. Interacts with DDI2. Interacts with TASOR.</text>
</comment>
<dbReference type="GO" id="GO:0005829">
    <property type="term" value="C:cytosol"/>
    <property type="evidence" value="ECO:0007669"/>
    <property type="project" value="TreeGrafter"/>
</dbReference>
<reference evidence="7" key="3">
    <citation type="submission" date="2025-05" db="UniProtKB">
        <authorList>
            <consortium name="EnsemblMetazoa"/>
        </authorList>
    </citation>
    <scope>IDENTIFICATION</scope>
</reference>
<dbReference type="AlphaFoldDB" id="A0A6P4F5S4"/>
<dbReference type="Proteomes" id="UP001652680">
    <property type="component" value="Unassembled WGS sequence"/>
</dbReference>
<dbReference type="GeneID" id="108045796"/>
<organism evidence="9">
    <name type="scientific">Drosophila rhopaloa</name>
    <name type="common">Fruit fly</name>
    <dbReference type="NCBI Taxonomy" id="1041015"/>
    <lineage>
        <taxon>Eukaryota</taxon>
        <taxon>Metazoa</taxon>
        <taxon>Ecdysozoa</taxon>
        <taxon>Arthropoda</taxon>
        <taxon>Hexapoda</taxon>
        <taxon>Insecta</taxon>
        <taxon>Pterygota</taxon>
        <taxon>Neoptera</taxon>
        <taxon>Endopterygota</taxon>
        <taxon>Diptera</taxon>
        <taxon>Brachycera</taxon>
        <taxon>Muscomorpha</taxon>
        <taxon>Ephydroidea</taxon>
        <taxon>Drosophilidae</taxon>
        <taxon>Drosophila</taxon>
        <taxon>Sophophora</taxon>
    </lineage>
</organism>
<evidence type="ECO:0000313" key="9">
    <source>
        <dbReference type="RefSeq" id="XP_016980706.1"/>
    </source>
</evidence>